<organism evidence="13">
    <name type="scientific">Cacopsylla melanoneura</name>
    <dbReference type="NCBI Taxonomy" id="428564"/>
    <lineage>
        <taxon>Eukaryota</taxon>
        <taxon>Metazoa</taxon>
        <taxon>Ecdysozoa</taxon>
        <taxon>Arthropoda</taxon>
        <taxon>Hexapoda</taxon>
        <taxon>Insecta</taxon>
        <taxon>Pterygota</taxon>
        <taxon>Neoptera</taxon>
        <taxon>Paraneoptera</taxon>
        <taxon>Hemiptera</taxon>
        <taxon>Sternorrhyncha</taxon>
        <taxon>Psylloidea</taxon>
        <taxon>Psyllidae</taxon>
        <taxon>Psyllinae</taxon>
        <taxon>Cacopsylla</taxon>
    </lineage>
</organism>
<dbReference type="EMBL" id="HBUF01369359">
    <property type="protein sequence ID" value="CAG6725338.1"/>
    <property type="molecule type" value="Transcribed_RNA"/>
</dbReference>
<comment type="similarity">
    <text evidence="2">Belongs to the ATP-dependent AMP-binding enzyme family.</text>
</comment>
<evidence type="ECO:0000313" key="13">
    <source>
        <dbReference type="EMBL" id="CAG6692609.1"/>
    </source>
</evidence>
<dbReference type="GO" id="GO:0003987">
    <property type="term" value="F:acetate-CoA ligase activity"/>
    <property type="evidence" value="ECO:0007669"/>
    <property type="project" value="UniProtKB-EC"/>
</dbReference>
<name>A0A8D8TTE1_9HEMI</name>
<evidence type="ECO:0000256" key="1">
    <source>
        <dbReference type="ARBA" id="ARBA00001884"/>
    </source>
</evidence>
<dbReference type="GO" id="GO:0050218">
    <property type="term" value="F:propionate-CoA ligase activity"/>
    <property type="evidence" value="ECO:0007669"/>
    <property type="project" value="UniProtKB-EC"/>
</dbReference>
<dbReference type="EMBL" id="HBUF01308066">
    <property type="protein sequence ID" value="CAG6692609.1"/>
    <property type="molecule type" value="Transcribed_RNA"/>
</dbReference>
<dbReference type="PANTHER" id="PTHR43347">
    <property type="entry name" value="ACYL-COA SYNTHETASE"/>
    <property type="match status" value="1"/>
</dbReference>
<dbReference type="EC" id="6.2.1.1" evidence="4"/>
<evidence type="ECO:0000256" key="4">
    <source>
        <dbReference type="ARBA" id="ARBA00013275"/>
    </source>
</evidence>
<dbReference type="InterPro" id="IPR042099">
    <property type="entry name" value="ANL_N_sf"/>
</dbReference>
<dbReference type="InterPro" id="IPR045851">
    <property type="entry name" value="AMP-bd_C_sf"/>
</dbReference>
<dbReference type="Pfam" id="PF16177">
    <property type="entry name" value="ACAS_N"/>
    <property type="match status" value="1"/>
</dbReference>
<dbReference type="SUPFAM" id="SSF56801">
    <property type="entry name" value="Acetyl-CoA synthetase-like"/>
    <property type="match status" value="1"/>
</dbReference>
<evidence type="ECO:0000259" key="11">
    <source>
        <dbReference type="Pfam" id="PF13193"/>
    </source>
</evidence>
<accession>A0A8D8TTE1</accession>
<sequence>MLMQLGCDLLFDESASKRRARILSRNLNLDNLDVENDEHISLDMNKNENYVIQSKKDNKINACTSNQNDKYYDAYRKSIESPETFWTDVGKIASWSKKWDKILDNSDQPFTKWFVGGEINACYNAVDRHVERGMAKKVALIHDSPVTKSIRKVTYGELQEKVSLLAGSLAALGVTKGDRVLIYMPLIPEAIISMLATVRLGAVHSVVFGGFAARELCARLEHAKPKIIIAASCGVEPNKVVRYKTILNEALESSSCKPECCIIFQRRCVEEAELTPGYDILWDDALNQKLSHRCVPVEANDPLYILYTSGTTDQPKGILRPVGGHIATLAWTMSVIYNMGQDDVWWTASDMGWVVGHSYICYGPLAAGITSVMYEGKPDRTPDPSQYYRVIHNHKVNGLFTAPTALRVIRREDRDSNLGAQYCTDSLRYLFVAGEHCDHETKRWAEKSFNVTMLNHWWQTETGHSITAHCLGYQHDTIPPKYSTGLPFPGYDVRIIRNDGSECEPHELGRIVVKLPLPPGTMSTLYKAPQRFMKIYFTKFPGYYDTMDAGYYDENGYIYVTARDDDVINVAGHRLSTSALEDVVLSHPDVGDTAVIGVPEPTKGEIPFCLYIKKRHCTRSDDDIGKELKEMVRESIGPIAAFNLSTSVSGLPRTRSGKTARKSIVDLARNKPLRIPSTIEDPSVYDGIKKALKKFGYATHVEEAET</sequence>
<dbReference type="EMBL" id="HBUF01023997">
    <property type="protein sequence ID" value="CAG6612211.1"/>
    <property type="molecule type" value="Transcribed_RNA"/>
</dbReference>
<dbReference type="InterPro" id="IPR000873">
    <property type="entry name" value="AMP-dep_synth/lig_dom"/>
</dbReference>
<dbReference type="AlphaFoldDB" id="A0A8D8TTE1"/>
<comment type="catalytic activity">
    <reaction evidence="9">
        <text>propanoate + ATP + CoA = propanoyl-CoA + AMP + diphosphate</text>
        <dbReference type="Rhea" id="RHEA:20373"/>
        <dbReference type="ChEBI" id="CHEBI:17272"/>
        <dbReference type="ChEBI" id="CHEBI:30616"/>
        <dbReference type="ChEBI" id="CHEBI:33019"/>
        <dbReference type="ChEBI" id="CHEBI:57287"/>
        <dbReference type="ChEBI" id="CHEBI:57392"/>
        <dbReference type="ChEBI" id="CHEBI:456215"/>
        <dbReference type="EC" id="6.2.1.17"/>
    </reaction>
    <physiologicalReaction direction="left-to-right" evidence="9">
        <dbReference type="Rhea" id="RHEA:20374"/>
    </physiologicalReaction>
</comment>
<dbReference type="EC" id="6.2.1.17" evidence="3"/>
<evidence type="ECO:0000256" key="8">
    <source>
        <dbReference type="ARBA" id="ARBA00047935"/>
    </source>
</evidence>
<dbReference type="InterPro" id="IPR032387">
    <property type="entry name" value="ACAS_N"/>
</dbReference>
<dbReference type="Pfam" id="PF13193">
    <property type="entry name" value="AMP-binding_C"/>
    <property type="match status" value="1"/>
</dbReference>
<comment type="catalytic activity">
    <reaction evidence="1">
        <text>acetate + ATP + CoA = acetyl-CoA + AMP + diphosphate</text>
        <dbReference type="Rhea" id="RHEA:23176"/>
        <dbReference type="ChEBI" id="CHEBI:30089"/>
        <dbReference type="ChEBI" id="CHEBI:30616"/>
        <dbReference type="ChEBI" id="CHEBI:33019"/>
        <dbReference type="ChEBI" id="CHEBI:57287"/>
        <dbReference type="ChEBI" id="CHEBI:57288"/>
        <dbReference type="ChEBI" id="CHEBI:456215"/>
        <dbReference type="EC" id="6.2.1.1"/>
    </reaction>
    <physiologicalReaction direction="left-to-right" evidence="1">
        <dbReference type="Rhea" id="RHEA:23177"/>
    </physiologicalReaction>
</comment>
<protein>
    <recommendedName>
        <fullName evidence="6">Acyl-CoA synthetase short-chain family member 3, mitochondrial</fullName>
        <ecNumber evidence="4">6.2.1.1</ecNumber>
        <ecNumber evidence="3">6.2.1.17</ecNumber>
    </recommendedName>
    <alternativeName>
        <fullName evidence="7">Acetate--CoA ligase 3</fullName>
    </alternativeName>
    <alternativeName>
        <fullName evidence="5">Propionate--CoA ligase</fullName>
    </alternativeName>
</protein>
<evidence type="ECO:0000256" key="9">
    <source>
        <dbReference type="ARBA" id="ARBA00049004"/>
    </source>
</evidence>
<evidence type="ECO:0000256" key="3">
    <source>
        <dbReference type="ARBA" id="ARBA00012985"/>
    </source>
</evidence>
<evidence type="ECO:0000256" key="6">
    <source>
        <dbReference type="ARBA" id="ARBA00040004"/>
    </source>
</evidence>
<dbReference type="EMBL" id="HBUF01369360">
    <property type="protein sequence ID" value="CAG6725339.1"/>
    <property type="molecule type" value="Transcribed_RNA"/>
</dbReference>
<dbReference type="EMBL" id="HBUF01542204">
    <property type="protein sequence ID" value="CAG6755493.1"/>
    <property type="molecule type" value="Transcribed_RNA"/>
</dbReference>
<proteinExistence type="inferred from homology"/>
<reference evidence="13" key="1">
    <citation type="submission" date="2021-05" db="EMBL/GenBank/DDBJ databases">
        <authorList>
            <person name="Alioto T."/>
            <person name="Alioto T."/>
            <person name="Gomez Garrido J."/>
        </authorList>
    </citation>
    <scope>NUCLEOTIDE SEQUENCE</scope>
</reference>
<feature type="domain" description="AMP-binding enzyme C-terminal" evidence="11">
    <location>
        <begin position="580"/>
        <end position="658"/>
    </location>
</feature>
<dbReference type="Gene3D" id="3.40.50.12780">
    <property type="entry name" value="N-terminal domain of ligase-like"/>
    <property type="match status" value="1"/>
</dbReference>
<evidence type="ECO:0000256" key="7">
    <source>
        <dbReference type="ARBA" id="ARBA00042755"/>
    </source>
</evidence>
<dbReference type="Gene3D" id="3.30.300.30">
    <property type="match status" value="1"/>
</dbReference>
<dbReference type="EMBL" id="HBUF01369362">
    <property type="protein sequence ID" value="CAG6725342.1"/>
    <property type="molecule type" value="Transcribed_RNA"/>
</dbReference>
<evidence type="ECO:0000259" key="12">
    <source>
        <dbReference type="Pfam" id="PF16177"/>
    </source>
</evidence>
<dbReference type="PANTHER" id="PTHR43347:SF3">
    <property type="entry name" value="ACYL-COA SYNTHETASE SHORT-CHAIN FAMILY MEMBER 3, MITOCHONDRIAL"/>
    <property type="match status" value="1"/>
</dbReference>
<evidence type="ECO:0000259" key="10">
    <source>
        <dbReference type="Pfam" id="PF00501"/>
    </source>
</evidence>
<dbReference type="GO" id="GO:0005759">
    <property type="term" value="C:mitochondrial matrix"/>
    <property type="evidence" value="ECO:0007669"/>
    <property type="project" value="TreeGrafter"/>
</dbReference>
<evidence type="ECO:0000256" key="2">
    <source>
        <dbReference type="ARBA" id="ARBA00006432"/>
    </source>
</evidence>
<feature type="domain" description="AMP-dependent synthetase/ligase" evidence="10">
    <location>
        <begin position="128"/>
        <end position="516"/>
    </location>
</feature>
<feature type="domain" description="Acetyl-coenzyme A synthetase N-terminal" evidence="12">
    <location>
        <begin position="71"/>
        <end position="125"/>
    </location>
</feature>
<comment type="catalytic activity">
    <reaction evidence="8">
        <text>butanoate + ATP + CoA = butanoyl-CoA + AMP + diphosphate</text>
        <dbReference type="Rhea" id="RHEA:46172"/>
        <dbReference type="ChEBI" id="CHEBI:17968"/>
        <dbReference type="ChEBI" id="CHEBI:30616"/>
        <dbReference type="ChEBI" id="CHEBI:33019"/>
        <dbReference type="ChEBI" id="CHEBI:57287"/>
        <dbReference type="ChEBI" id="CHEBI:57371"/>
        <dbReference type="ChEBI" id="CHEBI:456215"/>
    </reaction>
    <physiologicalReaction direction="left-to-right" evidence="8">
        <dbReference type="Rhea" id="RHEA:46173"/>
    </physiologicalReaction>
</comment>
<dbReference type="FunFam" id="3.40.50.12780:FF:000011">
    <property type="entry name" value="Acetyl-coenzyme A synthetase 2-like, mitochondrial"/>
    <property type="match status" value="1"/>
</dbReference>
<dbReference type="InterPro" id="IPR025110">
    <property type="entry name" value="AMP-bd_C"/>
</dbReference>
<dbReference type="Pfam" id="PF00501">
    <property type="entry name" value="AMP-binding"/>
    <property type="match status" value="1"/>
</dbReference>
<evidence type="ECO:0000256" key="5">
    <source>
        <dbReference type="ARBA" id="ARBA00029726"/>
    </source>
</evidence>